<dbReference type="EMBL" id="LUEZ02000126">
    <property type="protein sequence ID" value="RDB16295.1"/>
    <property type="molecule type" value="Genomic_DNA"/>
</dbReference>
<dbReference type="AlphaFoldDB" id="A0A369J797"/>
<keyword evidence="4" id="KW-1185">Reference proteome</keyword>
<evidence type="ECO:0000313" key="3">
    <source>
        <dbReference type="EMBL" id="RDB16295.1"/>
    </source>
</evidence>
<gene>
    <name evidence="3" type="ORF">Hypma_003081</name>
</gene>
<feature type="coiled-coil region" evidence="1">
    <location>
        <begin position="340"/>
        <end position="372"/>
    </location>
</feature>
<dbReference type="Proteomes" id="UP000076154">
    <property type="component" value="Unassembled WGS sequence"/>
</dbReference>
<feature type="compositionally biased region" description="Low complexity" evidence="2">
    <location>
        <begin position="120"/>
        <end position="132"/>
    </location>
</feature>
<sequence>MHPRNRLASHSSSHAPNPNVTPIAKPNILAPPLPPFLHSSAPLSDINPNLNPIQPRHGQLKDLPFPLAVPAFAPANLDFTLVQQHQVWPPPFPFAQPALDSEVNPSLSVEPGQRRCKALPSRSCSPRPSYRPTPASVLPTRPTFAAAAPSFSFYPSEEGFAVLDATHEVDLRACWNEEREGLSKESTYQGFSGAGHVESRHREYTQEEVRRTIDPPVSIDTLDADVTLVELEPRSKDYDSDGHLILYPQPEWAHPQLREAPLYEVWEPKGALYLARMREVERARMNEYMVRIERSTPAREKVVMREGRMGRREKGEKTWGVWGMWGESWEDVKGEERVAYRREVKARKRAEREQAKKERRREDRRKEREIRTMVGAWIDDGEEEGMKTVFGEVRGWVLGRLGC</sequence>
<evidence type="ECO:0000313" key="4">
    <source>
        <dbReference type="Proteomes" id="UP000076154"/>
    </source>
</evidence>
<organism evidence="3 4">
    <name type="scientific">Hypsizygus marmoreus</name>
    <name type="common">White beech mushroom</name>
    <name type="synonym">Agaricus marmoreus</name>
    <dbReference type="NCBI Taxonomy" id="39966"/>
    <lineage>
        <taxon>Eukaryota</taxon>
        <taxon>Fungi</taxon>
        <taxon>Dikarya</taxon>
        <taxon>Basidiomycota</taxon>
        <taxon>Agaricomycotina</taxon>
        <taxon>Agaricomycetes</taxon>
        <taxon>Agaricomycetidae</taxon>
        <taxon>Agaricales</taxon>
        <taxon>Tricholomatineae</taxon>
        <taxon>Lyophyllaceae</taxon>
        <taxon>Hypsizygus</taxon>
    </lineage>
</organism>
<name>A0A369J797_HYPMA</name>
<feature type="compositionally biased region" description="Basic and acidic residues" evidence="2">
    <location>
        <begin position="197"/>
        <end position="208"/>
    </location>
</feature>
<evidence type="ECO:0000256" key="1">
    <source>
        <dbReference type="SAM" id="Coils"/>
    </source>
</evidence>
<reference evidence="3" key="1">
    <citation type="submission" date="2018-04" db="EMBL/GenBank/DDBJ databases">
        <title>Whole genome sequencing of Hypsizygus marmoreus.</title>
        <authorList>
            <person name="Choi I.-G."/>
            <person name="Min B."/>
            <person name="Kim J.-G."/>
            <person name="Kim S."/>
            <person name="Oh Y.-L."/>
            <person name="Kong W.-S."/>
            <person name="Park H."/>
            <person name="Jeong J."/>
            <person name="Song E.-S."/>
        </authorList>
    </citation>
    <scope>NUCLEOTIDE SEQUENCE [LARGE SCALE GENOMIC DNA]</scope>
    <source>
        <strain evidence="3">51987-8</strain>
    </source>
</reference>
<proteinExistence type="predicted"/>
<feature type="region of interest" description="Disordered" evidence="2">
    <location>
        <begin position="186"/>
        <end position="208"/>
    </location>
</feature>
<accession>A0A369J797</accession>
<comment type="caution">
    <text evidence="3">The sequence shown here is derived from an EMBL/GenBank/DDBJ whole genome shotgun (WGS) entry which is preliminary data.</text>
</comment>
<dbReference type="InParanoid" id="A0A369J797"/>
<evidence type="ECO:0000256" key="2">
    <source>
        <dbReference type="SAM" id="MobiDB-lite"/>
    </source>
</evidence>
<keyword evidence="1" id="KW-0175">Coiled coil</keyword>
<protein>
    <submittedName>
        <fullName evidence="3">Uncharacterized protein</fullName>
    </submittedName>
</protein>
<feature type="region of interest" description="Disordered" evidence="2">
    <location>
        <begin position="103"/>
        <end position="136"/>
    </location>
</feature>
<feature type="region of interest" description="Disordered" evidence="2">
    <location>
        <begin position="1"/>
        <end position="26"/>
    </location>
</feature>
<feature type="compositionally biased region" description="Polar residues" evidence="2">
    <location>
        <begin position="8"/>
        <end position="20"/>
    </location>
</feature>